<organism evidence="1 2">
    <name type="scientific">Racocetra persica</name>
    <dbReference type="NCBI Taxonomy" id="160502"/>
    <lineage>
        <taxon>Eukaryota</taxon>
        <taxon>Fungi</taxon>
        <taxon>Fungi incertae sedis</taxon>
        <taxon>Mucoromycota</taxon>
        <taxon>Glomeromycotina</taxon>
        <taxon>Glomeromycetes</taxon>
        <taxon>Diversisporales</taxon>
        <taxon>Gigasporaceae</taxon>
        <taxon>Racocetra</taxon>
    </lineage>
</organism>
<accession>A0ACA9SBC2</accession>
<dbReference type="Proteomes" id="UP000789920">
    <property type="component" value="Unassembled WGS sequence"/>
</dbReference>
<keyword evidence="2" id="KW-1185">Reference proteome</keyword>
<evidence type="ECO:0000313" key="2">
    <source>
        <dbReference type="Proteomes" id="UP000789920"/>
    </source>
</evidence>
<gene>
    <name evidence="1" type="ORF">RPERSI_LOCUS28096</name>
</gene>
<reference evidence="1" key="1">
    <citation type="submission" date="2021-06" db="EMBL/GenBank/DDBJ databases">
        <authorList>
            <person name="Kallberg Y."/>
            <person name="Tangrot J."/>
            <person name="Rosling A."/>
        </authorList>
    </citation>
    <scope>NUCLEOTIDE SEQUENCE</scope>
    <source>
        <strain evidence="1">MA461A</strain>
    </source>
</reference>
<name>A0ACA9SBC2_9GLOM</name>
<sequence>VVLTSPLAVRQINQCPAGVDLTCSIHAYPQTAINSKCSTISATCQPPSTSNTVTCVTVTTIDADCIQNLPKYIFACEGPSPANLQCGYTCDSCNYDGATRLIDCVGCNNPAPA</sequence>
<feature type="non-terminal residue" evidence="1">
    <location>
        <position position="1"/>
    </location>
</feature>
<dbReference type="EMBL" id="CAJVQC010101125">
    <property type="protein sequence ID" value="CAG8831308.1"/>
    <property type="molecule type" value="Genomic_DNA"/>
</dbReference>
<proteinExistence type="predicted"/>
<comment type="caution">
    <text evidence="1">The sequence shown here is derived from an EMBL/GenBank/DDBJ whole genome shotgun (WGS) entry which is preliminary data.</text>
</comment>
<evidence type="ECO:0000313" key="1">
    <source>
        <dbReference type="EMBL" id="CAG8831308.1"/>
    </source>
</evidence>
<protein>
    <submittedName>
        <fullName evidence="1">1930_t:CDS:1</fullName>
    </submittedName>
</protein>